<evidence type="ECO:0008006" key="4">
    <source>
        <dbReference type="Google" id="ProtNLM"/>
    </source>
</evidence>
<name>A0AAU9KQC3_9CILI</name>
<protein>
    <recommendedName>
        <fullName evidence="4">MARVEL domain-containing protein</fullName>
    </recommendedName>
</protein>
<comment type="caution">
    <text evidence="2">The sequence shown here is derived from an EMBL/GenBank/DDBJ whole genome shotgun (WGS) entry which is preliminary data.</text>
</comment>
<keyword evidence="1" id="KW-0472">Membrane</keyword>
<reference evidence="2" key="1">
    <citation type="submission" date="2021-09" db="EMBL/GenBank/DDBJ databases">
        <authorList>
            <consortium name="AG Swart"/>
            <person name="Singh M."/>
            <person name="Singh A."/>
            <person name="Seah K."/>
            <person name="Emmerich C."/>
        </authorList>
    </citation>
    <scope>NUCLEOTIDE SEQUENCE</scope>
    <source>
        <strain evidence="2">ATCC30299</strain>
    </source>
</reference>
<dbReference type="Proteomes" id="UP001162131">
    <property type="component" value="Unassembled WGS sequence"/>
</dbReference>
<keyword evidence="1" id="KW-0812">Transmembrane</keyword>
<organism evidence="2 3">
    <name type="scientific">Blepharisma stoltei</name>
    <dbReference type="NCBI Taxonomy" id="1481888"/>
    <lineage>
        <taxon>Eukaryota</taxon>
        <taxon>Sar</taxon>
        <taxon>Alveolata</taxon>
        <taxon>Ciliophora</taxon>
        <taxon>Postciliodesmatophora</taxon>
        <taxon>Heterotrichea</taxon>
        <taxon>Heterotrichida</taxon>
        <taxon>Blepharismidae</taxon>
        <taxon>Blepharisma</taxon>
    </lineage>
</organism>
<evidence type="ECO:0000313" key="2">
    <source>
        <dbReference type="EMBL" id="CAG9335459.1"/>
    </source>
</evidence>
<feature type="transmembrane region" description="Helical" evidence="1">
    <location>
        <begin position="12"/>
        <end position="36"/>
    </location>
</feature>
<dbReference type="EMBL" id="CAJZBQ010000062">
    <property type="protein sequence ID" value="CAG9335459.1"/>
    <property type="molecule type" value="Genomic_DNA"/>
</dbReference>
<keyword evidence="3" id="KW-1185">Reference proteome</keyword>
<feature type="transmembrane region" description="Helical" evidence="1">
    <location>
        <begin position="82"/>
        <end position="103"/>
    </location>
</feature>
<feature type="transmembrane region" description="Helical" evidence="1">
    <location>
        <begin position="48"/>
        <end position="70"/>
    </location>
</feature>
<evidence type="ECO:0000313" key="3">
    <source>
        <dbReference type="Proteomes" id="UP001162131"/>
    </source>
</evidence>
<dbReference type="AlphaFoldDB" id="A0AAU9KQC3"/>
<gene>
    <name evidence="2" type="ORF">BSTOLATCC_MIC63932</name>
</gene>
<keyword evidence="1" id="KW-1133">Transmembrane helix</keyword>
<evidence type="ECO:0000256" key="1">
    <source>
        <dbReference type="SAM" id="Phobius"/>
    </source>
</evidence>
<accession>A0AAU9KQC3</accession>
<feature type="transmembrane region" description="Helical" evidence="1">
    <location>
        <begin position="123"/>
        <end position="151"/>
    </location>
</feature>
<proteinExistence type="predicted"/>
<sequence>MVDKKVTWLGRYRVATALILGALELAYVVALTLILLSNENDCDMPIRLWLQVLLSVFCFHLILLVAAEISTPHCSYHLSNSLSLFSASLNAILGTFMVVWFILGNIWYYSANSSCKDDFYEGYMATFVILIVYYVFLASACCMGCLLIILISLGSGITSKAADY</sequence>